<protein>
    <submittedName>
        <fullName evidence="3">Amino acid adenylation domain-containing protein/FkbM family methyltransferase</fullName>
    </submittedName>
</protein>
<name>A0A7W6LIX6_9HYPH</name>
<dbReference type="GO" id="GO:0008168">
    <property type="term" value="F:methyltransferase activity"/>
    <property type="evidence" value="ECO:0007669"/>
    <property type="project" value="UniProtKB-KW"/>
</dbReference>
<dbReference type="Proteomes" id="UP000519897">
    <property type="component" value="Unassembled WGS sequence"/>
</dbReference>
<dbReference type="Pfam" id="PF00668">
    <property type="entry name" value="Condensation"/>
    <property type="match status" value="1"/>
</dbReference>
<proteinExistence type="predicted"/>
<dbReference type="Gene3D" id="1.10.1200.10">
    <property type="entry name" value="ACP-like"/>
    <property type="match status" value="2"/>
</dbReference>
<dbReference type="Gene3D" id="3.30.559.30">
    <property type="entry name" value="Nonribosomal peptide synthetase, condensation domain"/>
    <property type="match status" value="1"/>
</dbReference>
<dbReference type="PANTHER" id="PTHR45527">
    <property type="entry name" value="NONRIBOSOMAL PEPTIDE SYNTHETASE"/>
    <property type="match status" value="1"/>
</dbReference>
<accession>A0A7W6LIX6</accession>
<feature type="compositionally biased region" description="Polar residues" evidence="1">
    <location>
        <begin position="1280"/>
        <end position="1292"/>
    </location>
</feature>
<keyword evidence="3" id="KW-0808">Transferase</keyword>
<reference evidence="3 4" key="1">
    <citation type="submission" date="2020-08" db="EMBL/GenBank/DDBJ databases">
        <title>Genomic Encyclopedia of Type Strains, Phase IV (KMG-IV): sequencing the most valuable type-strain genomes for metagenomic binning, comparative biology and taxonomic classification.</title>
        <authorList>
            <person name="Goeker M."/>
        </authorList>
    </citation>
    <scope>NUCLEOTIDE SEQUENCE [LARGE SCALE GENOMIC DNA]</scope>
    <source>
        <strain evidence="3 4">DSM 29514</strain>
    </source>
</reference>
<dbReference type="Gene3D" id="3.40.50.12780">
    <property type="entry name" value="N-terminal domain of ligase-like"/>
    <property type="match status" value="1"/>
</dbReference>
<dbReference type="NCBIfam" id="TIGR01444">
    <property type="entry name" value="fkbM_fam"/>
    <property type="match status" value="1"/>
</dbReference>
<keyword evidence="3" id="KW-0489">Methyltransferase</keyword>
<dbReference type="PROSITE" id="PS50075">
    <property type="entry name" value="CARRIER"/>
    <property type="match status" value="2"/>
</dbReference>
<dbReference type="Gene3D" id="3.40.50.1820">
    <property type="entry name" value="alpha/beta hydrolase"/>
    <property type="match status" value="1"/>
</dbReference>
<dbReference type="InterPro" id="IPR020845">
    <property type="entry name" value="AMP-binding_CS"/>
</dbReference>
<dbReference type="InterPro" id="IPR042099">
    <property type="entry name" value="ANL_N_sf"/>
</dbReference>
<dbReference type="InterPro" id="IPR045851">
    <property type="entry name" value="AMP-bd_C_sf"/>
</dbReference>
<dbReference type="InterPro" id="IPR029063">
    <property type="entry name" value="SAM-dependent_MTases_sf"/>
</dbReference>
<organism evidence="3 4">
    <name type="scientific">Rhizobium rhizoryzae</name>
    <dbReference type="NCBI Taxonomy" id="451876"/>
    <lineage>
        <taxon>Bacteria</taxon>
        <taxon>Pseudomonadati</taxon>
        <taxon>Pseudomonadota</taxon>
        <taxon>Alphaproteobacteria</taxon>
        <taxon>Hyphomicrobiales</taxon>
        <taxon>Rhizobiaceae</taxon>
        <taxon>Rhizobium/Agrobacterium group</taxon>
        <taxon>Rhizobium</taxon>
    </lineage>
</organism>
<dbReference type="Pfam" id="PF00501">
    <property type="entry name" value="AMP-binding"/>
    <property type="match status" value="1"/>
</dbReference>
<dbReference type="GO" id="GO:0044550">
    <property type="term" value="P:secondary metabolite biosynthetic process"/>
    <property type="evidence" value="ECO:0007669"/>
    <property type="project" value="TreeGrafter"/>
</dbReference>
<feature type="region of interest" description="Disordered" evidence="1">
    <location>
        <begin position="1280"/>
        <end position="1305"/>
    </location>
</feature>
<dbReference type="InterPro" id="IPR001242">
    <property type="entry name" value="Condensation_dom"/>
</dbReference>
<dbReference type="Gene3D" id="3.40.50.150">
    <property type="entry name" value="Vaccinia Virus protein VP39"/>
    <property type="match status" value="1"/>
</dbReference>
<comment type="caution">
    <text evidence="3">The sequence shown here is derived from an EMBL/GenBank/DDBJ whole genome shotgun (WGS) entry which is preliminary data.</text>
</comment>
<dbReference type="InterPro" id="IPR029058">
    <property type="entry name" value="AB_hydrolase_fold"/>
</dbReference>
<dbReference type="SUPFAM" id="SSF56801">
    <property type="entry name" value="Acetyl-CoA synthetase-like"/>
    <property type="match status" value="1"/>
</dbReference>
<keyword evidence="4" id="KW-1185">Reference proteome</keyword>
<dbReference type="InterPro" id="IPR006342">
    <property type="entry name" value="FkbM_mtfrase"/>
</dbReference>
<evidence type="ECO:0000256" key="1">
    <source>
        <dbReference type="SAM" id="MobiDB-lite"/>
    </source>
</evidence>
<dbReference type="InterPro" id="IPR009081">
    <property type="entry name" value="PP-bd_ACP"/>
</dbReference>
<dbReference type="GO" id="GO:0032259">
    <property type="term" value="P:methylation"/>
    <property type="evidence" value="ECO:0007669"/>
    <property type="project" value="UniProtKB-KW"/>
</dbReference>
<feature type="domain" description="Carrier" evidence="2">
    <location>
        <begin position="1304"/>
        <end position="1378"/>
    </location>
</feature>
<dbReference type="Pfam" id="PF05050">
    <property type="entry name" value="Methyltransf_21"/>
    <property type="match status" value="1"/>
</dbReference>
<dbReference type="SUPFAM" id="SSF53335">
    <property type="entry name" value="S-adenosyl-L-methionine-dependent methyltransferases"/>
    <property type="match status" value="1"/>
</dbReference>
<dbReference type="Pfam" id="PF00550">
    <property type="entry name" value="PP-binding"/>
    <property type="match status" value="2"/>
</dbReference>
<dbReference type="InterPro" id="IPR023213">
    <property type="entry name" value="CAT-like_dom_sf"/>
</dbReference>
<gene>
    <name evidence="3" type="ORF">GGQ72_002775</name>
</gene>
<dbReference type="RefSeq" id="WP_165131586.1">
    <property type="nucleotide sequence ID" value="NZ_CP049249.1"/>
</dbReference>
<dbReference type="Gene3D" id="3.30.300.30">
    <property type="match status" value="2"/>
</dbReference>
<dbReference type="InterPro" id="IPR000873">
    <property type="entry name" value="AMP-dep_synth/lig_dom"/>
</dbReference>
<dbReference type="SUPFAM" id="SSF52777">
    <property type="entry name" value="CoA-dependent acyltransferases"/>
    <property type="match status" value="3"/>
</dbReference>
<dbReference type="GO" id="GO:0043041">
    <property type="term" value="P:amino acid activation for nonribosomal peptide biosynthetic process"/>
    <property type="evidence" value="ECO:0007669"/>
    <property type="project" value="TreeGrafter"/>
</dbReference>
<dbReference type="Pfam" id="PF00975">
    <property type="entry name" value="Thioesterase"/>
    <property type="match status" value="1"/>
</dbReference>
<dbReference type="Gene3D" id="3.30.559.10">
    <property type="entry name" value="Chloramphenicol acetyltransferase-like domain"/>
    <property type="match status" value="1"/>
</dbReference>
<dbReference type="InterPro" id="IPR001031">
    <property type="entry name" value="Thioesterase"/>
</dbReference>
<evidence type="ECO:0000259" key="2">
    <source>
        <dbReference type="PROSITE" id="PS50075"/>
    </source>
</evidence>
<feature type="domain" description="Carrier" evidence="2">
    <location>
        <begin position="1211"/>
        <end position="1285"/>
    </location>
</feature>
<dbReference type="PANTHER" id="PTHR45527:SF1">
    <property type="entry name" value="FATTY ACID SYNTHASE"/>
    <property type="match status" value="1"/>
</dbReference>
<dbReference type="PROSITE" id="PS00455">
    <property type="entry name" value="AMP_BINDING"/>
    <property type="match status" value="1"/>
</dbReference>
<evidence type="ECO:0000313" key="3">
    <source>
        <dbReference type="EMBL" id="MBB4144218.1"/>
    </source>
</evidence>
<dbReference type="InterPro" id="IPR036736">
    <property type="entry name" value="ACP-like_sf"/>
</dbReference>
<dbReference type="EMBL" id="JACIEC010000003">
    <property type="protein sequence ID" value="MBB4144218.1"/>
    <property type="molecule type" value="Genomic_DNA"/>
</dbReference>
<dbReference type="SUPFAM" id="SSF47336">
    <property type="entry name" value="ACP-like"/>
    <property type="match status" value="3"/>
</dbReference>
<evidence type="ECO:0000313" key="4">
    <source>
        <dbReference type="Proteomes" id="UP000519897"/>
    </source>
</evidence>
<dbReference type="GO" id="GO:0005737">
    <property type="term" value="C:cytoplasm"/>
    <property type="evidence" value="ECO:0007669"/>
    <property type="project" value="TreeGrafter"/>
</dbReference>
<dbReference type="GO" id="GO:0031177">
    <property type="term" value="F:phosphopantetheine binding"/>
    <property type="evidence" value="ECO:0007669"/>
    <property type="project" value="TreeGrafter"/>
</dbReference>
<dbReference type="SUPFAM" id="SSF53474">
    <property type="entry name" value="alpha/beta-Hydrolases"/>
    <property type="match status" value="1"/>
</dbReference>
<sequence>MNSQIDTAETSALIEGYPLSPLQQAIAGTGRSVLRQVSSVQLRWPQPVDKNEVIALLTKRIASQAMLTTRIVTFGQPPVSLQVPGEGRVAWICETSADAFERQLIQPFDREATETLRILMEGDDEKIHRLALLAPTDVTDPDGLVLLLSKEEAIPTLTYQHFSEWALQAKNENTPETVAPLTDLDLGVSLEKGILQQSSSMVSHSGRLGSAEACLAGLAVLGPYFAQDQSESITVSLSTDGRLFSEFSGMAGPFRLGTPLTVSRVIPQLQESSKALENQLDQNALAIATGAASAPVDPPLIISIVTIPDLHPLFSAATLSFRECPAAPLVLSLRLSDGRTDIELSSCVSSLSPAVLADLAKRTADAITRGASNKGCSGSQLAGLAPPALAPISPIKGTIWKRFEDLALDEPTRTALIADRSYSFGEVRDAAERLASTLQKKFGPKGRILLFADRSFGAVVSLLGTLRAGLTPVPVLREYPDERIRHIAARSDALGAVAEAGEFERASRIMPGKVLPAIGHEPQPMADFAGSGEDEAYILFTSGSTGEPKGVAVRQSSVLNLVDALKDRIYGRTGPGLRLSINAPLAFDSSMKQVFQIILGHTLVPVPAEIRADPEAMIEFAADMQLDALDVTPTILRAMISVGFGSNPERMPKRLLVGGEAFDAALWREARNWRNTDTWNVYGPTEATVNTLVARVKDHEAPTLGYPLAGISVAVVDASGNELPQGAAGELIIAGRGVALGYIGASEKDNLRFSSLPNGVRTYRTGDYARQLADGTIAFIGRRDDQVKVGGQRLELGEIQTCLSRQPGVAEAVVLIDKSQEGNPRIVAAVVPREENKLPDLPDAVYVDLPTGHRIASLNASETRYQFREIFEDQIYTDPRIIYPEDAVVFDVGANLGLFSLFVASHIPRAKIYSFEPLAPIREKLANNIARYARNVTILPYGLSDREREVGFTYYPGYAMMSGQRDYADAGAEKAVITTYLGNAANEGDGEARLLADHIEEVLEGRFDAQIHECRLRRLSDVFDENGLDRIDVLKIDVQRAELDVLRGIDERHLRRIRAISMELHDDPSGVTAGRGSVISNMLEQAGFQVDLRQDPLLQSTDRWNLVAWRTDLAEPRQHITIPSTVHRLFGGVTSRSLLTALQAELPPYMVPRALRVVSQIPRTPQGKLDKVAILSSLEEETEMDTVSVNSLPPVGDSSSNPPAIQPEIVTREQPNTEALLSIWREVLRRPQLTERDDFFVNGGDSIRAILMQSKARAAGINITLRDLHARPTVTGLLATTGTSESQPQPTVKISEPSPVSGSPAANEATHALLAIWRDVLRRPQLTEKDDFFVNGGDSIRAILMQSKARAVGINITLRDLHARPTVVGLLGGLRPAPHPSTEMVTALPSPAAASVAPPAPALAVERRWPATGMQRLKLSATAARQDAQVYHNATITPVHLPFSATAFSDALAAIRKVHPILTAHVALSGDSVDFVFNPRRANGDYSYLDISAAAIAEQEQIIKAEVLEEREKSFPLSEGNLVRFKVIKRNKDRFDLLVAEHHAALDGYSLNAIIRELVERFRGSKVETTDDLAVFAAVEAEQNATDRSQASRTFFGERLEGLPFRPLAPPRALADSADMRQVDVLQSQEVFRRLNQIENMGDVSTKGLFFAMNIEALTRALGERPSRIGVVFSLRPEVEGSLLAIGNFLNVLPVPTGPRTDLVEAARQFDRFDRSAFQHKAASFERLAEWFGSAAHFDTVFNFIQFAEPDSKRGDVHETEQRFFAVDAMVPLSVDWDLSGDSLVLGFQYDAKRLDAATVERLASSFRSVVAEWLGPTASNVSGNRTQSISQLHAVLREAIGELPSPSARLSDHALGSLEKVQLARKLIDRTGIAFPLCEFLPLQTLGELEQFVEQKAGNSTINLSFIELTAPRHDPPRLRIVGFQPVGVAGSIFDPWCDLVGDDVSIHALRWPEFEGNPASLGFERFIASLTEAVGMLGNEPMIFVGGCFGAILAYEVACRLKVGPHAMVFIGSGAPAQDARAPLYHEMTDVELKAELVRLKSMPQSFLENEEILVPVFKALRGMAAIATTWSPRLDVLAECPITAVWPQQDAGVSKRAMLDWANLTSSGFKLTEIPGEHAVLVDDPLGVWKVAELQNLIRTH</sequence>